<dbReference type="InterPro" id="IPR004107">
    <property type="entry name" value="Integrase_SAM-like_N"/>
</dbReference>
<dbReference type="Proteomes" id="UP000003178">
    <property type="component" value="Unassembled WGS sequence"/>
</dbReference>
<keyword evidence="4 6" id="KW-0238">DNA-binding</keyword>
<dbReference type="InterPro" id="IPR011010">
    <property type="entry name" value="DNA_brk_join_enz"/>
</dbReference>
<dbReference type="InterPro" id="IPR050090">
    <property type="entry name" value="Tyrosine_recombinase_XerCD"/>
</dbReference>
<dbReference type="STRING" id="500633.CLOHIR_01158"/>
<dbReference type="GO" id="GO:0006310">
    <property type="term" value="P:DNA recombination"/>
    <property type="evidence" value="ECO:0007669"/>
    <property type="project" value="UniProtKB-KW"/>
</dbReference>
<feature type="domain" description="Tyr recombinase" evidence="7">
    <location>
        <begin position="115"/>
        <end position="296"/>
    </location>
</feature>
<evidence type="ECO:0000256" key="5">
    <source>
        <dbReference type="ARBA" id="ARBA00023172"/>
    </source>
</evidence>
<dbReference type="PANTHER" id="PTHR30349">
    <property type="entry name" value="PHAGE INTEGRASE-RELATED"/>
    <property type="match status" value="1"/>
</dbReference>
<reference evidence="9 10" key="1">
    <citation type="submission" date="2008-09" db="EMBL/GenBank/DDBJ databases">
        <authorList>
            <person name="Fulton L."/>
            <person name="Clifton S."/>
            <person name="Fulton B."/>
            <person name="Xu J."/>
            <person name="Minx P."/>
            <person name="Pepin K.H."/>
            <person name="Johnson M."/>
            <person name="Thiruvilangam P."/>
            <person name="Bhonagiri V."/>
            <person name="Nash W.E."/>
            <person name="Mardis E.R."/>
            <person name="Wilson R.K."/>
        </authorList>
    </citation>
    <scope>NUCLEOTIDE SEQUENCE [LARGE SCALE GENOMIC DNA]</scope>
    <source>
        <strain evidence="9 10">DSM 13275</strain>
    </source>
</reference>
<dbReference type="InterPro" id="IPR010998">
    <property type="entry name" value="Integrase_recombinase_N"/>
</dbReference>
<evidence type="ECO:0000256" key="2">
    <source>
        <dbReference type="ARBA" id="ARBA00008857"/>
    </source>
</evidence>
<dbReference type="PANTHER" id="PTHR30349:SF81">
    <property type="entry name" value="TYROSINE RECOMBINASE XERC"/>
    <property type="match status" value="1"/>
</dbReference>
<keyword evidence="10" id="KW-1185">Reference proteome</keyword>
<dbReference type="AlphaFoldDB" id="B6FZ54"/>
<accession>B6FZ54</accession>
<keyword evidence="3" id="KW-0229">DNA integration</keyword>
<comment type="caution">
    <text evidence="9">The sequence shown here is derived from an EMBL/GenBank/DDBJ whole genome shotgun (WGS) entry which is preliminary data.</text>
</comment>
<evidence type="ECO:0000259" key="7">
    <source>
        <dbReference type="PROSITE" id="PS51898"/>
    </source>
</evidence>
<evidence type="ECO:0000256" key="4">
    <source>
        <dbReference type="ARBA" id="ARBA00023125"/>
    </source>
</evidence>
<dbReference type="Gene3D" id="1.10.150.130">
    <property type="match status" value="1"/>
</dbReference>
<evidence type="ECO:0000256" key="1">
    <source>
        <dbReference type="ARBA" id="ARBA00003283"/>
    </source>
</evidence>
<comment type="similarity">
    <text evidence="2">Belongs to the 'phage' integrase family.</text>
</comment>
<dbReference type="HOGENOM" id="CLU_027562_9_0_9"/>
<dbReference type="GO" id="GO:0003677">
    <property type="term" value="F:DNA binding"/>
    <property type="evidence" value="ECO:0007669"/>
    <property type="project" value="UniProtKB-UniRule"/>
</dbReference>
<evidence type="ECO:0000313" key="10">
    <source>
        <dbReference type="Proteomes" id="UP000003178"/>
    </source>
</evidence>
<dbReference type="PROSITE" id="PS51898">
    <property type="entry name" value="TYR_RECOMBINASE"/>
    <property type="match status" value="1"/>
</dbReference>
<dbReference type="InterPro" id="IPR044068">
    <property type="entry name" value="CB"/>
</dbReference>
<reference evidence="9 10" key="2">
    <citation type="submission" date="2008-10" db="EMBL/GenBank/DDBJ databases">
        <title>Draft genome sequence of Clostridium hiranonis (DSM 13275).</title>
        <authorList>
            <person name="Sudarsanam P."/>
            <person name="Ley R."/>
            <person name="Guruge J."/>
            <person name="Turnbaugh P.J."/>
            <person name="Mahowald M."/>
            <person name="Liep D."/>
            <person name="Gordon J."/>
        </authorList>
    </citation>
    <scope>NUCLEOTIDE SEQUENCE [LARGE SCALE GENOMIC DNA]</scope>
    <source>
        <strain evidence="9 10">DSM 13275</strain>
    </source>
</reference>
<dbReference type="Gene3D" id="1.10.443.10">
    <property type="entry name" value="Intergrase catalytic core"/>
    <property type="match status" value="1"/>
</dbReference>
<comment type="function">
    <text evidence="1">Site-specific tyrosine recombinase, which acts by catalyzing the cutting and rejoining of the recombining DNA molecules.</text>
</comment>
<dbReference type="GO" id="GO:0015074">
    <property type="term" value="P:DNA integration"/>
    <property type="evidence" value="ECO:0007669"/>
    <property type="project" value="UniProtKB-KW"/>
</dbReference>
<keyword evidence="5" id="KW-0233">DNA recombination</keyword>
<dbReference type="eggNOG" id="COG4974">
    <property type="taxonomic scope" value="Bacteria"/>
</dbReference>
<evidence type="ECO:0000313" key="9">
    <source>
        <dbReference type="EMBL" id="EEA85224.1"/>
    </source>
</evidence>
<gene>
    <name evidence="9" type="ORF">CLOHIR_01158</name>
</gene>
<dbReference type="Pfam" id="PF02899">
    <property type="entry name" value="Phage_int_SAM_1"/>
    <property type="match status" value="1"/>
</dbReference>
<sequence length="302" mass="34897">MCKKSNEEFRMDNLIKEYIEYIENKRKLSLNTVSSYRADLKKYKDYLEENNIDIKDVVETDILNYLVELEKNNTSVSTIARTTSSIKSFHDYLFFSKICAIDPAKNIKKPKIKKETVEILTEEEIEALLNFENLDSNKLKRDKAIFEVLYGTGMKVSELIDLNVEDVDFEMGSITCSSSKNKRVIPLIDVTKKYLELYVNEARENVVADGENALFVSALGHRFTRQGLWKIIKKYSKKANIDKNINPTMLRHSFAIHMINKGANIASVNKILGNTNLSSIQSYLSCIDQNMRKEMNLRHPRK</sequence>
<dbReference type="SUPFAM" id="SSF56349">
    <property type="entry name" value="DNA breaking-rejoining enzymes"/>
    <property type="match status" value="1"/>
</dbReference>
<evidence type="ECO:0000259" key="8">
    <source>
        <dbReference type="PROSITE" id="PS51900"/>
    </source>
</evidence>
<name>B6FZ54_PEPHT</name>
<proteinExistence type="inferred from homology"/>
<dbReference type="EMBL" id="ABWP01000048">
    <property type="protein sequence ID" value="EEA85224.1"/>
    <property type="molecule type" value="Genomic_DNA"/>
</dbReference>
<dbReference type="InterPro" id="IPR013762">
    <property type="entry name" value="Integrase-like_cat_sf"/>
</dbReference>
<dbReference type="InterPro" id="IPR002104">
    <property type="entry name" value="Integrase_catalytic"/>
</dbReference>
<feature type="domain" description="Core-binding (CB)" evidence="8">
    <location>
        <begin position="9"/>
        <end position="94"/>
    </location>
</feature>
<dbReference type="Pfam" id="PF00589">
    <property type="entry name" value="Phage_integrase"/>
    <property type="match status" value="1"/>
</dbReference>
<evidence type="ECO:0000256" key="6">
    <source>
        <dbReference type="PROSITE-ProRule" id="PRU01248"/>
    </source>
</evidence>
<organism evidence="9 10">
    <name type="scientific">Peptacetobacter hiranonis (strain DSM 13275 / JCM 10541 / KCTC 15199 / TO-931)</name>
    <name type="common">Clostridium hiranonis</name>
    <dbReference type="NCBI Taxonomy" id="500633"/>
    <lineage>
        <taxon>Bacteria</taxon>
        <taxon>Bacillati</taxon>
        <taxon>Bacillota</taxon>
        <taxon>Clostridia</taxon>
        <taxon>Peptostreptococcales</taxon>
        <taxon>Peptostreptococcaceae</taxon>
        <taxon>Peptacetobacter</taxon>
    </lineage>
</organism>
<evidence type="ECO:0000256" key="3">
    <source>
        <dbReference type="ARBA" id="ARBA00022908"/>
    </source>
</evidence>
<dbReference type="PROSITE" id="PS51900">
    <property type="entry name" value="CB"/>
    <property type="match status" value="1"/>
</dbReference>
<protein>
    <submittedName>
        <fullName evidence="9">Phage integrase SAM-like domain protein</fullName>
    </submittedName>
</protein>